<name>A0A136M123_9BACT</name>
<dbReference type="AlphaFoldDB" id="A0A136M123"/>
<dbReference type="Proteomes" id="UP000070457">
    <property type="component" value="Unassembled WGS sequence"/>
</dbReference>
<evidence type="ECO:0000313" key="2">
    <source>
        <dbReference type="EMBL" id="KXK27593.1"/>
    </source>
</evidence>
<sequence length="337" mass="37775">MTDETSLAQIVTAFIAITVVFAGAFVNLFLRSYNGRHVLLRPFVAIIFSALLSMVTLLSGPEWLLLVLINGVCSAVLIALIAARSVYRNLQLNRTVITPEFRLTGEARFYQLGALMDGHLTNKDLAAHFIYRRLHPDSALDETENRLEQLYVQAGGFNRYLETLSRSVHSVRTSPNRHIQTFIYTDYSGAAAGIVSESLVQGGYYRFNPVTVRDAVLKTAFFILLTGAVLSAMIQQFTVISFLAFATAIPLFQAGSAVHLFAENVTKSVPLIRRARGHKMYLKTAERFRITSDKDVFRELVPYFIVYNIREDLAREGLEAFGLISETEYTQQTLPES</sequence>
<feature type="transmembrane region" description="Helical" evidence="1">
    <location>
        <begin position="240"/>
        <end position="262"/>
    </location>
</feature>
<feature type="transmembrane region" description="Helical" evidence="1">
    <location>
        <begin position="38"/>
        <end position="57"/>
    </location>
</feature>
<organism evidence="2 3">
    <name type="scientific">candidate division WS6 bacterium OLB20</name>
    <dbReference type="NCBI Taxonomy" id="1617426"/>
    <lineage>
        <taxon>Bacteria</taxon>
        <taxon>Candidatus Dojkabacteria</taxon>
    </lineage>
</organism>
<dbReference type="EMBL" id="JYNZ01000001">
    <property type="protein sequence ID" value="KXK27593.1"/>
    <property type="molecule type" value="Genomic_DNA"/>
</dbReference>
<feature type="transmembrane region" description="Helical" evidence="1">
    <location>
        <begin position="63"/>
        <end position="83"/>
    </location>
</feature>
<gene>
    <name evidence="2" type="ORF">TR69_WS6001000037</name>
</gene>
<keyword evidence="1" id="KW-0812">Transmembrane</keyword>
<feature type="transmembrane region" description="Helical" evidence="1">
    <location>
        <begin position="215"/>
        <end position="234"/>
    </location>
</feature>
<accession>A0A136M123</accession>
<keyword evidence="1" id="KW-0472">Membrane</keyword>
<reference evidence="2 3" key="1">
    <citation type="submission" date="2015-02" db="EMBL/GenBank/DDBJ databases">
        <title>Improved understanding of the partial-nitritation anammox process through 23 genomes representing the majority of the microbial community.</title>
        <authorList>
            <person name="Speth D.R."/>
            <person name="In T Zandt M."/>
            <person name="Guerrero Cruz S."/>
            <person name="Jetten M.S."/>
            <person name="Dutilh B.E."/>
        </authorList>
    </citation>
    <scope>NUCLEOTIDE SEQUENCE [LARGE SCALE GENOMIC DNA]</scope>
    <source>
        <strain evidence="2">OLB20</strain>
    </source>
</reference>
<protein>
    <submittedName>
        <fullName evidence="2">Uncharacterized protein</fullName>
    </submittedName>
</protein>
<comment type="caution">
    <text evidence="2">The sequence shown here is derived from an EMBL/GenBank/DDBJ whole genome shotgun (WGS) entry which is preliminary data.</text>
</comment>
<evidence type="ECO:0000313" key="3">
    <source>
        <dbReference type="Proteomes" id="UP000070457"/>
    </source>
</evidence>
<feature type="transmembrane region" description="Helical" evidence="1">
    <location>
        <begin position="6"/>
        <end position="26"/>
    </location>
</feature>
<keyword evidence="1" id="KW-1133">Transmembrane helix</keyword>
<evidence type="ECO:0000256" key="1">
    <source>
        <dbReference type="SAM" id="Phobius"/>
    </source>
</evidence>
<proteinExistence type="predicted"/>